<sequence>MNLPPFTYHPDPVASGSVQPSTNTCVSCEQARGYVYVGPVYAIEDYEACICPWCIADGSAHQRLGATFIDEDSIGLDAEEELDEALVAELSQRTPGFNGWQQERWFTHCNDAGEFIGKAGHAELLALGAAAMTAVQDSTGLEDGPQWNRFFSALDKDHGPTAYLFRCRHCCALGAYQDNH</sequence>
<dbReference type="OrthoDB" id="7065534at2"/>
<proteinExistence type="inferred from homology"/>
<accession>A0A5E7U9G4</accession>
<dbReference type="InterPro" id="IPR005363">
    <property type="entry name" value="UPF0167"/>
</dbReference>
<dbReference type="Pfam" id="PF03691">
    <property type="entry name" value="UPF0167"/>
    <property type="match status" value="1"/>
</dbReference>
<organism evidence="2 3">
    <name type="scientific">Pseudomonas fluorescens</name>
    <dbReference type="NCBI Taxonomy" id="294"/>
    <lineage>
        <taxon>Bacteria</taxon>
        <taxon>Pseudomonadati</taxon>
        <taxon>Pseudomonadota</taxon>
        <taxon>Gammaproteobacteria</taxon>
        <taxon>Pseudomonadales</taxon>
        <taxon>Pseudomonadaceae</taxon>
        <taxon>Pseudomonas</taxon>
    </lineage>
</organism>
<dbReference type="RefSeq" id="WP_128871199.1">
    <property type="nucleotide sequence ID" value="NZ_CABVJF010000012.1"/>
</dbReference>
<protein>
    <recommendedName>
        <fullName evidence="4">CbrC family protein</fullName>
    </recommendedName>
</protein>
<evidence type="ECO:0000313" key="2">
    <source>
        <dbReference type="EMBL" id="VVQ08012.1"/>
    </source>
</evidence>
<dbReference type="Proteomes" id="UP000381378">
    <property type="component" value="Unassembled WGS sequence"/>
</dbReference>
<evidence type="ECO:0008006" key="4">
    <source>
        <dbReference type="Google" id="ProtNLM"/>
    </source>
</evidence>
<name>A0A5E7U9G4_PSEFL</name>
<dbReference type="AlphaFoldDB" id="A0A5E7U9G4"/>
<evidence type="ECO:0000256" key="1">
    <source>
        <dbReference type="ARBA" id="ARBA00008525"/>
    </source>
</evidence>
<reference evidence="2 3" key="1">
    <citation type="submission" date="2019-09" db="EMBL/GenBank/DDBJ databases">
        <authorList>
            <person name="Chandra G."/>
            <person name="Truman W A."/>
        </authorList>
    </citation>
    <scope>NUCLEOTIDE SEQUENCE [LARGE SCALE GENOMIC DNA]</scope>
    <source>
        <strain evidence="2">PS928</strain>
    </source>
</reference>
<evidence type="ECO:0000313" key="3">
    <source>
        <dbReference type="Proteomes" id="UP000381378"/>
    </source>
</evidence>
<dbReference type="EMBL" id="CABVJF010000012">
    <property type="protein sequence ID" value="VVQ08012.1"/>
    <property type="molecule type" value="Genomic_DNA"/>
</dbReference>
<comment type="similarity">
    <text evidence="1">Belongs to the UPF0167 family.</text>
</comment>
<gene>
    <name evidence="2" type="ORF">PS928_03304</name>
</gene>